<accession>A0ABV0X7V5</accession>
<keyword evidence="3" id="KW-1185">Reference proteome</keyword>
<sequence>YQCGSVRHVPSLDSISCAVDGVHLQPSSPYLLYACDESGRSLSEGNSPSRLSRRGSRGRYGSTADYGRHAAQSRRVSRRDMTTVRMNYSYYILHPTCLLTIRSPSHRILSLVPTRSTQFKPFALKHQSPPSIKPVVLVCFWWAECVLVSF</sequence>
<protein>
    <submittedName>
        <fullName evidence="2">Uncharacterized protein</fullName>
    </submittedName>
</protein>
<feature type="non-terminal residue" evidence="2">
    <location>
        <position position="1"/>
    </location>
</feature>
<name>A0ABV0X7V5_9TELE</name>
<evidence type="ECO:0000313" key="3">
    <source>
        <dbReference type="Proteomes" id="UP001444071"/>
    </source>
</evidence>
<gene>
    <name evidence="2" type="ORF">XENORESO_001814</name>
</gene>
<proteinExistence type="predicted"/>
<comment type="caution">
    <text evidence="2">The sequence shown here is derived from an EMBL/GenBank/DDBJ whole genome shotgun (WGS) entry which is preliminary data.</text>
</comment>
<dbReference type="Proteomes" id="UP001444071">
    <property type="component" value="Unassembled WGS sequence"/>
</dbReference>
<reference evidence="2 3" key="1">
    <citation type="submission" date="2021-06" db="EMBL/GenBank/DDBJ databases">
        <authorList>
            <person name="Palmer J.M."/>
        </authorList>
    </citation>
    <scope>NUCLEOTIDE SEQUENCE [LARGE SCALE GENOMIC DNA]</scope>
    <source>
        <strain evidence="2 3">XR_2019</strain>
        <tissue evidence="2">Muscle</tissue>
    </source>
</reference>
<evidence type="ECO:0000313" key="2">
    <source>
        <dbReference type="EMBL" id="MEQ2277374.1"/>
    </source>
</evidence>
<feature type="region of interest" description="Disordered" evidence="1">
    <location>
        <begin position="40"/>
        <end position="66"/>
    </location>
</feature>
<dbReference type="EMBL" id="JAHRIM010091391">
    <property type="protein sequence ID" value="MEQ2277374.1"/>
    <property type="molecule type" value="Genomic_DNA"/>
</dbReference>
<organism evidence="2 3">
    <name type="scientific">Xenotaenia resolanae</name>
    <dbReference type="NCBI Taxonomy" id="208358"/>
    <lineage>
        <taxon>Eukaryota</taxon>
        <taxon>Metazoa</taxon>
        <taxon>Chordata</taxon>
        <taxon>Craniata</taxon>
        <taxon>Vertebrata</taxon>
        <taxon>Euteleostomi</taxon>
        <taxon>Actinopterygii</taxon>
        <taxon>Neopterygii</taxon>
        <taxon>Teleostei</taxon>
        <taxon>Neoteleostei</taxon>
        <taxon>Acanthomorphata</taxon>
        <taxon>Ovalentaria</taxon>
        <taxon>Atherinomorphae</taxon>
        <taxon>Cyprinodontiformes</taxon>
        <taxon>Goodeidae</taxon>
        <taxon>Xenotaenia</taxon>
    </lineage>
</organism>
<evidence type="ECO:0000256" key="1">
    <source>
        <dbReference type="SAM" id="MobiDB-lite"/>
    </source>
</evidence>